<comment type="caution">
    <text evidence="1">The sequence shown here is derived from an EMBL/GenBank/DDBJ whole genome shotgun (WGS) entry which is preliminary data.</text>
</comment>
<gene>
    <name evidence="1" type="ORF">NLF92_13645</name>
</gene>
<sequence length="66" mass="7504">VKVFSNSTLREGVFFEMHGDMFQTESRERSAHTLANRYVIDPALAARVWDSVDSLNMIAPACWLSK</sequence>
<reference evidence="1" key="1">
    <citation type="submission" date="2022-07" db="EMBL/GenBank/DDBJ databases">
        <title>Characterization of the Novel Bacterium Alteromonas immobilis LMIT006 and Alteromonas gregis LMIT007.</title>
        <authorList>
            <person name="Lin X."/>
        </authorList>
    </citation>
    <scope>NUCLEOTIDE SEQUENCE</scope>
    <source>
        <strain evidence="1">LMIT007</strain>
    </source>
</reference>
<feature type="non-terminal residue" evidence="1">
    <location>
        <position position="1"/>
    </location>
</feature>
<accession>A0AA41X132</accession>
<organism evidence="1 2">
    <name type="scientific">Opacimonas viscosa</name>
    <dbReference type="NCBI Taxonomy" id="2961944"/>
    <lineage>
        <taxon>Bacteria</taxon>
        <taxon>Pseudomonadati</taxon>
        <taxon>Pseudomonadota</taxon>
        <taxon>Gammaproteobacteria</taxon>
        <taxon>Alteromonadales</taxon>
        <taxon>Alteromonadaceae</taxon>
        <taxon>Opacimonas</taxon>
    </lineage>
</organism>
<name>A0AA41X132_9ALTE</name>
<dbReference type="EMBL" id="JANATA010000292">
    <property type="protein sequence ID" value="MCP3429980.1"/>
    <property type="molecule type" value="Genomic_DNA"/>
</dbReference>
<dbReference type="Proteomes" id="UP001165413">
    <property type="component" value="Unassembled WGS sequence"/>
</dbReference>
<evidence type="ECO:0000313" key="2">
    <source>
        <dbReference type="Proteomes" id="UP001165413"/>
    </source>
</evidence>
<protein>
    <submittedName>
        <fullName evidence="1">Exopolyphosphatase</fullName>
    </submittedName>
</protein>
<proteinExistence type="predicted"/>
<dbReference type="AlphaFoldDB" id="A0AA41X132"/>
<evidence type="ECO:0000313" key="1">
    <source>
        <dbReference type="EMBL" id="MCP3429980.1"/>
    </source>
</evidence>
<keyword evidence="2" id="KW-1185">Reference proteome</keyword>